<proteinExistence type="predicted"/>
<keyword evidence="4" id="KW-0804">Transcription</keyword>
<dbReference type="eggNOG" id="COG3711">
    <property type="taxonomic scope" value="Bacteria"/>
</dbReference>
<dbReference type="InterPro" id="IPR036388">
    <property type="entry name" value="WH-like_DNA-bd_sf"/>
</dbReference>
<evidence type="ECO:0000256" key="1">
    <source>
        <dbReference type="ARBA" id="ARBA00022737"/>
    </source>
</evidence>
<keyword evidence="1" id="KW-0677">Repeat</keyword>
<dbReference type="GO" id="GO:0006355">
    <property type="term" value="P:regulation of DNA-templated transcription"/>
    <property type="evidence" value="ECO:0007669"/>
    <property type="project" value="InterPro"/>
</dbReference>
<organism evidence="6 7">
    <name type="scientific">Bacillus cytotoxicus (strain DSM 22905 / CIP 110041 / 391-98 / NVH 391-98)</name>
    <dbReference type="NCBI Taxonomy" id="315749"/>
    <lineage>
        <taxon>Bacteria</taxon>
        <taxon>Bacillati</taxon>
        <taxon>Bacillota</taxon>
        <taxon>Bacilli</taxon>
        <taxon>Bacillales</taxon>
        <taxon>Bacillaceae</taxon>
        <taxon>Bacillus</taxon>
        <taxon>Bacillus cereus group</taxon>
    </lineage>
</organism>
<feature type="domain" description="PRD" evidence="5">
    <location>
        <begin position="172"/>
        <end position="282"/>
    </location>
</feature>
<evidence type="ECO:0000256" key="3">
    <source>
        <dbReference type="ARBA" id="ARBA00023159"/>
    </source>
</evidence>
<dbReference type="OrthoDB" id="3175596at2"/>
<keyword evidence="3" id="KW-0010">Activator</keyword>
<dbReference type="PROSITE" id="PS51372">
    <property type="entry name" value="PRD_2"/>
    <property type="match status" value="2"/>
</dbReference>
<evidence type="ECO:0000256" key="4">
    <source>
        <dbReference type="ARBA" id="ARBA00023163"/>
    </source>
</evidence>
<dbReference type="STRING" id="315749.Bcer98_3966"/>
<sequence>MNTRQKKLAEMLLDHKGDYQVIDYYKQKLACSEKTIRNDLKVIQEFISNHHIKASLSKIPGRGVCLSLMDEEVEHLEYLLDIYRLQIDSRYALFYDTFHKLLFSPTAISIPELAEMVFSNPNTIKYELKHWETLLDNFSLSLNKRKGLRITGDEKKIRLFALYYFFGFSNNAFSYEFMRAPKEQIDYVHQHFISQLLNEMKVTFTSNAVLHLAMYLKIMIGRLEIQCPITTHYQTKVQDHEMESINLVQKLFLQHYKMPLPKEECMFLLNLMQIGTKQLTMEQIQNFQPTAIVKGAIESFIKELKKIIACSLDSLTIKALQVEFDRAITRSTNGIRVINTLYNEIIQKDPFLFGIISFIFRSTPTLKALNFNRMDISRFVMIIKNNIDQFFLEYPKLNAALISNTGLDQLFYAKQTIEKYLPFVKINHFLSPKQLETFAIPIDFVISFEYLSHSIYPTIYTDYLLTYEKLMILKRKIQDITSNDNDLKETVYPSVLLSKNTIYYLVDLKAFLTKFFNEQNYKIDASLVQDMIDQAAFTIEDTLYVILFSLDIGKREKIIFQLRRQLIVGMNQVVNVIVFVADLNEVYKFYGRPDILFTRIN</sequence>
<feature type="domain" description="PRD" evidence="5">
    <location>
        <begin position="284"/>
        <end position="393"/>
    </location>
</feature>
<dbReference type="InterPro" id="IPR007737">
    <property type="entry name" value="Mga_HTH"/>
</dbReference>
<reference evidence="6 7" key="1">
    <citation type="journal article" date="2008" name="Chem. Biol. Interact.">
        <title>Extending the Bacillus cereus group genomics to putative food-borne pathogens of different toxicity.</title>
        <authorList>
            <person name="Lapidus A."/>
            <person name="Goltsman E."/>
            <person name="Auger S."/>
            <person name="Galleron N."/>
            <person name="Segurens B."/>
            <person name="Dossat C."/>
            <person name="Land M.L."/>
            <person name="Broussolle V."/>
            <person name="Brillard J."/>
            <person name="Guinebretiere M.H."/>
            <person name="Sanchis V."/>
            <person name="Nguen-The C."/>
            <person name="Lereclus D."/>
            <person name="Richardson P."/>
            <person name="Wincker P."/>
            <person name="Weissenbach J."/>
            <person name="Ehrlich S.D."/>
            <person name="Sorokin A."/>
        </authorList>
    </citation>
    <scope>NUCLEOTIDE SEQUENCE [LARGE SCALE GENOMIC DNA]</scope>
    <source>
        <strain evidence="7">DSM 22905 / CIP 110041 / 391-98 / NVH 391-98</strain>
    </source>
</reference>
<evidence type="ECO:0000256" key="2">
    <source>
        <dbReference type="ARBA" id="ARBA00023015"/>
    </source>
</evidence>
<keyword evidence="2" id="KW-0805">Transcription regulation</keyword>
<dbReference type="RefSeq" id="WP_012096411.1">
    <property type="nucleotide sequence ID" value="NC_009674.1"/>
</dbReference>
<dbReference type="Pfam" id="PF05043">
    <property type="entry name" value="Mga"/>
    <property type="match status" value="1"/>
</dbReference>
<dbReference type="InterPro" id="IPR050661">
    <property type="entry name" value="BglG_antiterminators"/>
</dbReference>
<protein>
    <submittedName>
        <fullName evidence="6">Transcriptional antiterminator, BglG</fullName>
    </submittedName>
</protein>
<keyword evidence="7" id="KW-1185">Reference proteome</keyword>
<dbReference type="InterPro" id="IPR011608">
    <property type="entry name" value="PRD"/>
</dbReference>
<dbReference type="SUPFAM" id="SSF63520">
    <property type="entry name" value="PTS-regulatory domain, PRD"/>
    <property type="match status" value="1"/>
</dbReference>
<evidence type="ECO:0000313" key="7">
    <source>
        <dbReference type="Proteomes" id="UP000002300"/>
    </source>
</evidence>
<dbReference type="PANTHER" id="PTHR30185:SF18">
    <property type="entry name" value="TRANSCRIPTIONAL REGULATOR MTLR"/>
    <property type="match status" value="1"/>
</dbReference>
<dbReference type="InterPro" id="IPR036634">
    <property type="entry name" value="PRD_sf"/>
</dbReference>
<accession>A7GVJ0</accession>
<dbReference type="HOGENOM" id="CLU_453919_0_0_9"/>
<evidence type="ECO:0000313" key="6">
    <source>
        <dbReference type="EMBL" id="ABS24148.1"/>
    </source>
</evidence>
<dbReference type="KEGG" id="bcy:Bcer98_3966"/>
<name>A7GVJ0_BACCN</name>
<dbReference type="EMBL" id="CP000764">
    <property type="protein sequence ID" value="ABS24148.1"/>
    <property type="molecule type" value="Genomic_DNA"/>
</dbReference>
<dbReference type="Gene3D" id="1.10.10.10">
    <property type="entry name" value="Winged helix-like DNA-binding domain superfamily/Winged helix DNA-binding domain"/>
    <property type="match status" value="1"/>
</dbReference>
<dbReference type="Proteomes" id="UP000002300">
    <property type="component" value="Chromosome"/>
</dbReference>
<evidence type="ECO:0000259" key="5">
    <source>
        <dbReference type="PROSITE" id="PS51372"/>
    </source>
</evidence>
<dbReference type="GeneID" id="33899195"/>
<gene>
    <name evidence="6" type="ordered locus">Bcer98_3966</name>
</gene>
<dbReference type="PANTHER" id="PTHR30185">
    <property type="entry name" value="CRYPTIC BETA-GLUCOSIDE BGL OPERON ANTITERMINATOR"/>
    <property type="match status" value="1"/>
</dbReference>
<dbReference type="AlphaFoldDB" id="A7GVJ0"/>